<feature type="transmembrane region" description="Helical" evidence="9">
    <location>
        <begin position="207"/>
        <end position="227"/>
    </location>
</feature>
<dbReference type="Pfam" id="PF03814">
    <property type="entry name" value="KdpA"/>
    <property type="match status" value="1"/>
</dbReference>
<organism evidence="11 12">
    <name type="scientific">Pseudomonas syringae pv. primulae</name>
    <dbReference type="NCBI Taxonomy" id="251707"/>
    <lineage>
        <taxon>Bacteria</taxon>
        <taxon>Pseudomonadati</taxon>
        <taxon>Pseudomonadota</taxon>
        <taxon>Gammaproteobacteria</taxon>
        <taxon>Pseudomonadales</taxon>
        <taxon>Pseudomonadaceae</taxon>
        <taxon>Pseudomonas</taxon>
    </lineage>
</organism>
<sequence>MLHSLHQNNPLSDRHHQRRLQRRHSELVADIAGMKVHRRFRAPLYPGYLPRGFADRHPLQDLSFLDSQLNNGGCRWSGRGVAGWFALVARHGEVLFLKIAAPRYPQRQHREPDRNDSAHVCACGASSGLWRFFTASLRLAPAVDLAPLHPCCGQSPHVVCAVSALPDGGNFNERYGWYLSADGSRAVHLSAGGAVARRPESGVIMHSYDYLLILAFLVLLLAPAPWLGRFFYRVMEGERTWLSPVLGPVERACYRISGIDPKTEQSWKQYAWALLAFNLAGFVVLFAILMLQGALPLNPQQLPGMEWSLAFNTAMSFVTNTNWQAYSGEASLSYLSQMVGLTVQNFVSAATGLAVLVALCRGISRRSSHSLGNFWADMTRATLYALLPISIVLAVFLVWQGVPQNFGHYIDALTLQGADQSLPMGPAASQISIKQLGTNGGGFFGVNSAHPFENPTAWSNLFELVSILLIPAALVFTFGHYVKDMRQSRAILGCMLALLLIGGAVSLWAEYQPNPALNIAGVEQTAPLEGKETRFGTTGTVLWSVATTAASNGSVNGMHDSLNPLTGMVALVNMMVGEVIFGGVGVGLNGMLLNVLIAVFLAGLMIGRTPEYLGKKLQAQEVRLLVATLLVMPVGVLVLGAIAASLPGPAGAISNPGPHGFSQLLYAYTSATANNGSAFGGFSANTVFHNLMLSLAIFIGRFGYILPVLALAGSLAMKKTAPQGQNSFPTHGLLFVTLLTVTILLVGGLTFLPTLALGPIAEHLSLGF</sequence>
<dbReference type="AlphaFoldDB" id="A0A3M5U5A4"/>
<feature type="transmembrane region" description="Helical" evidence="9">
    <location>
        <begin position="733"/>
        <end position="756"/>
    </location>
</feature>
<keyword evidence="7 9" id="KW-0406">Ion transport</keyword>
<evidence type="ECO:0000256" key="4">
    <source>
        <dbReference type="ARBA" id="ARBA00022692"/>
    </source>
</evidence>
<dbReference type="EMBL" id="RBPY01000167">
    <property type="protein sequence ID" value="RMO70943.1"/>
    <property type="molecule type" value="Genomic_DNA"/>
</dbReference>
<dbReference type="InterPro" id="IPR004623">
    <property type="entry name" value="KdpA"/>
</dbReference>
<feature type="transmembrane region" description="Helical" evidence="9">
    <location>
        <begin position="270"/>
        <end position="295"/>
    </location>
</feature>
<comment type="function">
    <text evidence="9">Part of the high-affinity ATP-driven potassium transport (or Kdp) system, which catalyzes the hydrolysis of ATP coupled with the electrogenic transport of potassium into the cytoplasm. This subunit binds the extracellular potassium ions and delivers the ions to the membrane domain of KdpB through an intramembrane tunnel.</text>
</comment>
<comment type="subcellular location">
    <subcellularLocation>
        <location evidence="9">Cell membrane</location>
        <topology evidence="9">Multi-pass membrane protein</topology>
    </subcellularLocation>
</comment>
<feature type="transmembrane region" description="Helical" evidence="9">
    <location>
        <begin position="490"/>
        <end position="509"/>
    </location>
</feature>
<keyword evidence="2 9" id="KW-1003">Cell membrane</keyword>
<keyword evidence="5 9" id="KW-0630">Potassium</keyword>
<feature type="transmembrane region" description="Helical" evidence="9">
    <location>
        <begin position="457"/>
        <end position="478"/>
    </location>
</feature>
<evidence type="ECO:0000256" key="6">
    <source>
        <dbReference type="ARBA" id="ARBA00022989"/>
    </source>
</evidence>
<keyword evidence="8 9" id="KW-0472">Membrane</keyword>
<dbReference type="PANTHER" id="PTHR30607:SF2">
    <property type="entry name" value="POTASSIUM-TRANSPORTING ATPASE POTASSIUM-BINDING SUBUNIT"/>
    <property type="match status" value="1"/>
</dbReference>
<feature type="transmembrane region" description="Helical" evidence="9">
    <location>
        <begin position="624"/>
        <end position="646"/>
    </location>
</feature>
<dbReference type="Proteomes" id="UP000281350">
    <property type="component" value="Unassembled WGS sequence"/>
</dbReference>
<evidence type="ECO:0000256" key="5">
    <source>
        <dbReference type="ARBA" id="ARBA00022958"/>
    </source>
</evidence>
<feature type="transmembrane region" description="Helical" evidence="9">
    <location>
        <begin position="691"/>
        <end position="712"/>
    </location>
</feature>
<dbReference type="PANTHER" id="PTHR30607">
    <property type="entry name" value="POTASSIUM-TRANSPORTING ATPASE A CHAIN"/>
    <property type="match status" value="1"/>
</dbReference>
<evidence type="ECO:0000313" key="12">
    <source>
        <dbReference type="Proteomes" id="UP000281350"/>
    </source>
</evidence>
<dbReference type="NCBIfam" id="TIGR00680">
    <property type="entry name" value="kdpA"/>
    <property type="match status" value="1"/>
</dbReference>
<keyword evidence="3 9" id="KW-0633">Potassium transport</keyword>
<dbReference type="HAMAP" id="MF_00275">
    <property type="entry name" value="KdpA"/>
    <property type="match status" value="1"/>
</dbReference>
<dbReference type="GO" id="GO:0030955">
    <property type="term" value="F:potassium ion binding"/>
    <property type="evidence" value="ECO:0007669"/>
    <property type="project" value="UniProtKB-UniRule"/>
</dbReference>
<keyword evidence="6 9" id="KW-1133">Transmembrane helix</keyword>
<dbReference type="GO" id="GO:0005886">
    <property type="term" value="C:plasma membrane"/>
    <property type="evidence" value="ECO:0007669"/>
    <property type="project" value="UniProtKB-SubCell"/>
</dbReference>
<dbReference type="GO" id="GO:0008556">
    <property type="term" value="F:P-type potassium transmembrane transporter activity"/>
    <property type="evidence" value="ECO:0007669"/>
    <property type="project" value="InterPro"/>
</dbReference>
<evidence type="ECO:0000313" key="11">
    <source>
        <dbReference type="EMBL" id="RMO70943.1"/>
    </source>
</evidence>
<name>A0A3M5U5A4_9PSED</name>
<feature type="compositionally biased region" description="Polar residues" evidence="10">
    <location>
        <begin position="1"/>
        <end position="11"/>
    </location>
</feature>
<gene>
    <name evidence="9" type="primary">kdpA</name>
    <name evidence="11" type="ORF">ALQ36_04359</name>
</gene>
<feature type="transmembrane region" description="Helical" evidence="9">
    <location>
        <begin position="338"/>
        <end position="360"/>
    </location>
</feature>
<proteinExistence type="inferred from homology"/>
<reference evidence="11 12" key="1">
    <citation type="submission" date="2018-08" db="EMBL/GenBank/DDBJ databases">
        <title>Recombination of ecologically and evolutionarily significant loci maintains genetic cohesion in the Pseudomonas syringae species complex.</title>
        <authorList>
            <person name="Dillon M."/>
            <person name="Thakur S."/>
            <person name="Almeida R.N.D."/>
            <person name="Weir B.S."/>
            <person name="Guttman D.S."/>
        </authorList>
    </citation>
    <scope>NUCLEOTIDE SEQUENCE [LARGE SCALE GENOMIC DNA]</scope>
    <source>
        <strain evidence="11 12">ICMP 2732</strain>
    </source>
</reference>
<keyword evidence="4 9" id="KW-0812">Transmembrane</keyword>
<evidence type="ECO:0000256" key="10">
    <source>
        <dbReference type="SAM" id="MobiDB-lite"/>
    </source>
</evidence>
<feature type="region of interest" description="Disordered" evidence="10">
    <location>
        <begin position="1"/>
        <end position="22"/>
    </location>
</feature>
<comment type="caution">
    <text evidence="11">The sequence shown here is derived from an EMBL/GenBank/DDBJ whole genome shotgun (WGS) entry which is preliminary data.</text>
</comment>
<feature type="transmembrane region" description="Helical" evidence="9">
    <location>
        <begin position="579"/>
        <end position="604"/>
    </location>
</feature>
<evidence type="ECO:0000256" key="1">
    <source>
        <dbReference type="ARBA" id="ARBA00022448"/>
    </source>
</evidence>
<evidence type="ECO:0000256" key="8">
    <source>
        <dbReference type="ARBA" id="ARBA00023136"/>
    </source>
</evidence>
<feature type="transmembrane region" description="Helical" evidence="9">
    <location>
        <begin position="381"/>
        <end position="399"/>
    </location>
</feature>
<evidence type="ECO:0000256" key="2">
    <source>
        <dbReference type="ARBA" id="ARBA00022475"/>
    </source>
</evidence>
<keyword evidence="1 9" id="KW-0813">Transport</keyword>
<evidence type="ECO:0000256" key="3">
    <source>
        <dbReference type="ARBA" id="ARBA00022538"/>
    </source>
</evidence>
<evidence type="ECO:0000256" key="7">
    <source>
        <dbReference type="ARBA" id="ARBA00023065"/>
    </source>
</evidence>
<comment type="similarity">
    <text evidence="9">Belongs to the KdpA family.</text>
</comment>
<evidence type="ECO:0000256" key="9">
    <source>
        <dbReference type="HAMAP-Rule" id="MF_00275"/>
    </source>
</evidence>
<protein>
    <recommendedName>
        <fullName evidence="9">Potassium-transporting ATPase potassium-binding subunit</fullName>
    </recommendedName>
    <alternativeName>
        <fullName evidence="9">ATP phosphohydrolase [potassium-transporting] A chain</fullName>
    </alternativeName>
    <alternativeName>
        <fullName evidence="9">Potassium-binding and translocating subunit A</fullName>
    </alternativeName>
    <alternativeName>
        <fullName evidence="9">Potassium-translocating ATPase A chain</fullName>
    </alternativeName>
</protein>
<accession>A0A3M5U5A4</accession>
<comment type="subunit">
    <text evidence="9">The system is composed of three essential subunits: KdpA, KdpB and KdpC.</text>
</comment>